<reference evidence="2 3" key="1">
    <citation type="journal article" date="2021" name="Nat. Commun.">
        <title>Genetic determinants of endophytism in the Arabidopsis root mycobiome.</title>
        <authorList>
            <person name="Mesny F."/>
            <person name="Miyauchi S."/>
            <person name="Thiergart T."/>
            <person name="Pickel B."/>
            <person name="Atanasova L."/>
            <person name="Karlsson M."/>
            <person name="Huettel B."/>
            <person name="Barry K.W."/>
            <person name="Haridas S."/>
            <person name="Chen C."/>
            <person name="Bauer D."/>
            <person name="Andreopoulos W."/>
            <person name="Pangilinan J."/>
            <person name="LaButti K."/>
            <person name="Riley R."/>
            <person name="Lipzen A."/>
            <person name="Clum A."/>
            <person name="Drula E."/>
            <person name="Henrissat B."/>
            <person name="Kohler A."/>
            <person name="Grigoriev I.V."/>
            <person name="Martin F.M."/>
            <person name="Hacquard S."/>
        </authorList>
    </citation>
    <scope>NUCLEOTIDE SEQUENCE [LARGE SCALE GENOMIC DNA]</scope>
    <source>
        <strain evidence="2 3">MPI-CAGE-CH-0241</strain>
    </source>
</reference>
<dbReference type="GO" id="GO:0005524">
    <property type="term" value="F:ATP binding"/>
    <property type="evidence" value="ECO:0007669"/>
    <property type="project" value="InterPro"/>
</dbReference>
<dbReference type="PANTHER" id="PTHR38420:SF1">
    <property type="entry name" value="PUTATIVE (AFU_ORTHOLOGUE AFUA_5G14690)-RELATED"/>
    <property type="match status" value="1"/>
</dbReference>
<dbReference type="InterPro" id="IPR019200">
    <property type="entry name" value="ATP_adenylylTrfase_C"/>
</dbReference>
<evidence type="ECO:0000313" key="2">
    <source>
        <dbReference type="EMBL" id="KAH6876794.1"/>
    </source>
</evidence>
<feature type="domain" description="ATP adenylyltransferase C-terminal" evidence="1">
    <location>
        <begin position="163"/>
        <end position="221"/>
    </location>
</feature>
<dbReference type="EMBL" id="JAGPYM010000032">
    <property type="protein sequence ID" value="KAH6876794.1"/>
    <property type="molecule type" value="Genomic_DNA"/>
</dbReference>
<dbReference type="PANTHER" id="PTHR38420">
    <property type="entry name" value="AP-4-A PHOSPHORYLASE II"/>
    <property type="match status" value="1"/>
</dbReference>
<gene>
    <name evidence="2" type="ORF">B0T10DRAFT_532507</name>
</gene>
<dbReference type="SUPFAM" id="SSF54197">
    <property type="entry name" value="HIT-like"/>
    <property type="match status" value="1"/>
</dbReference>
<evidence type="ECO:0000313" key="3">
    <source>
        <dbReference type="Proteomes" id="UP000777438"/>
    </source>
</evidence>
<sequence>MLSKFDGLVEIGLILHDGKQETVEHIDEYPISVHSDLCSGPKKLTLQAPQPQSEANLELYSYRRDGSDVSAEAFEMSDISVTHFLEATRQYGPLYESNPQKPWSLLAALGRCYIVFFNCGKDGGCSRLHKHMQLMRMPEDSFAAFFDSESVEKPDLPFQWFYRRFEPSPTTHPHDVIFTNQWIIVIPRRRGHTNEEASVNAMGMLGAIIVAIHKEINNCVQFGLTLVERARSA</sequence>
<dbReference type="InterPro" id="IPR043171">
    <property type="entry name" value="Ap4A_phos1/2-like"/>
</dbReference>
<dbReference type="Pfam" id="PF09830">
    <property type="entry name" value="ATP_transf"/>
    <property type="match status" value="1"/>
</dbReference>
<organism evidence="2 3">
    <name type="scientific">Thelonectria olida</name>
    <dbReference type="NCBI Taxonomy" id="1576542"/>
    <lineage>
        <taxon>Eukaryota</taxon>
        <taxon>Fungi</taxon>
        <taxon>Dikarya</taxon>
        <taxon>Ascomycota</taxon>
        <taxon>Pezizomycotina</taxon>
        <taxon>Sordariomycetes</taxon>
        <taxon>Hypocreomycetidae</taxon>
        <taxon>Hypocreales</taxon>
        <taxon>Nectriaceae</taxon>
        <taxon>Thelonectria</taxon>
    </lineage>
</organism>
<dbReference type="Gene3D" id="3.30.428.70">
    <property type="match status" value="1"/>
</dbReference>
<dbReference type="InterPro" id="IPR009163">
    <property type="entry name" value="Ap4A_phos1/2"/>
</dbReference>
<dbReference type="InterPro" id="IPR036265">
    <property type="entry name" value="HIT-like_sf"/>
</dbReference>
<dbReference type="Proteomes" id="UP000777438">
    <property type="component" value="Unassembled WGS sequence"/>
</dbReference>
<evidence type="ECO:0000259" key="1">
    <source>
        <dbReference type="Pfam" id="PF09830"/>
    </source>
</evidence>
<name>A0A9P9AKA4_9HYPO</name>
<keyword evidence="3" id="KW-1185">Reference proteome</keyword>
<protein>
    <recommendedName>
        <fullName evidence="1">ATP adenylyltransferase C-terminal domain-containing protein</fullName>
    </recommendedName>
</protein>
<dbReference type="GO" id="GO:0003877">
    <property type="term" value="F:ATP:ADP adenylyltransferase activity"/>
    <property type="evidence" value="ECO:0007669"/>
    <property type="project" value="InterPro"/>
</dbReference>
<dbReference type="OrthoDB" id="10267950at2759"/>
<dbReference type="AlphaFoldDB" id="A0A9P9AKA4"/>
<accession>A0A9P9AKA4</accession>
<comment type="caution">
    <text evidence="2">The sequence shown here is derived from an EMBL/GenBank/DDBJ whole genome shotgun (WGS) entry which is preliminary data.</text>
</comment>
<proteinExistence type="predicted"/>
<dbReference type="GO" id="GO:0009117">
    <property type="term" value="P:nucleotide metabolic process"/>
    <property type="evidence" value="ECO:0007669"/>
    <property type="project" value="InterPro"/>
</dbReference>